<dbReference type="EMBL" id="LJCR01000086">
    <property type="protein sequence ID" value="KPV54260.1"/>
    <property type="molecule type" value="Genomic_DNA"/>
</dbReference>
<keyword evidence="2" id="KW-1185">Reference proteome</keyword>
<dbReference type="SUPFAM" id="SSF52402">
    <property type="entry name" value="Adenine nucleotide alpha hydrolases-like"/>
    <property type="match status" value="1"/>
</dbReference>
<evidence type="ECO:0008006" key="3">
    <source>
        <dbReference type="Google" id="ProtNLM"/>
    </source>
</evidence>
<gene>
    <name evidence="1" type="ORF">SE17_04875</name>
</gene>
<protein>
    <recommendedName>
        <fullName evidence="3">UspA domain-containing protein</fullName>
    </recommendedName>
</protein>
<comment type="caution">
    <text evidence="1">The sequence shown here is derived from an EMBL/GenBank/DDBJ whole genome shotgun (WGS) entry which is preliminary data.</text>
</comment>
<dbReference type="InterPro" id="IPR014729">
    <property type="entry name" value="Rossmann-like_a/b/a_fold"/>
</dbReference>
<dbReference type="Gene3D" id="3.40.50.620">
    <property type="entry name" value="HUPs"/>
    <property type="match status" value="1"/>
</dbReference>
<name>A0A0P9D939_9CHLR</name>
<accession>A0A0P9D939</accession>
<sequence length="80" mass="8909">MYRSVIVPLDYSAADEYVLPIAVQVARGLDAILRLLYIPKPEAARTLEGGTSLDVALPSPARVRRATWNRFAIGSRRDRI</sequence>
<reference evidence="1 2" key="1">
    <citation type="submission" date="2015-09" db="EMBL/GenBank/DDBJ databases">
        <title>Draft genome sequence of Kouleothrix aurantiaca JCM 19913.</title>
        <authorList>
            <person name="Hemp J."/>
        </authorList>
    </citation>
    <scope>NUCLEOTIDE SEQUENCE [LARGE SCALE GENOMIC DNA]</scope>
    <source>
        <strain evidence="1 2">COM-B</strain>
    </source>
</reference>
<dbReference type="Proteomes" id="UP000050509">
    <property type="component" value="Unassembled WGS sequence"/>
</dbReference>
<proteinExistence type="predicted"/>
<evidence type="ECO:0000313" key="2">
    <source>
        <dbReference type="Proteomes" id="UP000050509"/>
    </source>
</evidence>
<evidence type="ECO:0000313" key="1">
    <source>
        <dbReference type="EMBL" id="KPV54260.1"/>
    </source>
</evidence>
<dbReference type="AlphaFoldDB" id="A0A0P9D939"/>
<organism evidence="1 2">
    <name type="scientific">Kouleothrix aurantiaca</name>
    <dbReference type="NCBI Taxonomy" id="186479"/>
    <lineage>
        <taxon>Bacteria</taxon>
        <taxon>Bacillati</taxon>
        <taxon>Chloroflexota</taxon>
        <taxon>Chloroflexia</taxon>
        <taxon>Chloroflexales</taxon>
        <taxon>Roseiflexineae</taxon>
        <taxon>Roseiflexaceae</taxon>
        <taxon>Kouleothrix</taxon>
    </lineage>
</organism>